<evidence type="ECO:0000313" key="2">
    <source>
        <dbReference type="EMBL" id="KAF4697979.1"/>
    </source>
</evidence>
<reference evidence="2 3" key="1">
    <citation type="submission" date="2020-04" db="EMBL/GenBank/DDBJ databases">
        <title>Perkinsus olseni comparative genomics.</title>
        <authorList>
            <person name="Bogema D.R."/>
        </authorList>
    </citation>
    <scope>NUCLEOTIDE SEQUENCE [LARGE SCALE GENOMIC DNA]</scope>
    <source>
        <strain evidence="2">ATCC PRA-205</strain>
    </source>
</reference>
<organism evidence="2 3">
    <name type="scientific">Perkinsus olseni</name>
    <name type="common">Perkinsus atlanticus</name>
    <dbReference type="NCBI Taxonomy" id="32597"/>
    <lineage>
        <taxon>Eukaryota</taxon>
        <taxon>Sar</taxon>
        <taxon>Alveolata</taxon>
        <taxon>Perkinsozoa</taxon>
        <taxon>Perkinsea</taxon>
        <taxon>Perkinsida</taxon>
        <taxon>Perkinsidae</taxon>
        <taxon>Perkinsus</taxon>
    </lineage>
</organism>
<protein>
    <recommendedName>
        <fullName evidence="1">NPHP4 Ig-like domain-containing protein</fullName>
    </recommendedName>
</protein>
<dbReference type="Proteomes" id="UP000574390">
    <property type="component" value="Unassembled WGS sequence"/>
</dbReference>
<dbReference type="Pfam" id="PF26187">
    <property type="entry name" value="Ig_NPHP4_4th"/>
    <property type="match status" value="1"/>
</dbReference>
<dbReference type="EMBL" id="JABANM010035464">
    <property type="protein sequence ID" value="KAF4697979.1"/>
    <property type="molecule type" value="Genomic_DNA"/>
</dbReference>
<dbReference type="AlphaFoldDB" id="A0A7J6PP99"/>
<sequence>LCREASVKAVPSRVRMAKEALYNLDDRADSLTLAKLRDAGLDQRGDPRQLMVESGKGSRTPRELLFIDDDEEDLLGNFRMLHNNRDSVVPQQEKKPTIKNRYRLSKFNFGTINPSLEDEKRPKLFTSSAKELRKMQHLLLKPRSLRPRVLHGGATFIRHPTRDELGCSHSTMASRRASSQLTVVPRLPLHTLGDKADLWEPKPKAAVNTRHIAPSPYSALGSSIAIGGLVQGPRSTRASRLRAQSVEKTLKQYEDEEEADRLLLKRLSTSYSPVSASTRPSTVGPCTSASFFDSSKTDWVGRNRKYSVESLLYGSHQHLKRLEYLSSHRLRAPQVCLSAPLTRAKGSEKGGYPTVHDRPSMDPKGVEEALRKLFEELAEGHLVSRSIFAEALGDRGSHHHLVGSLFKYDKEETAAPAGVLEDTVDVEEFVSHFMCGTQHPALAGMELLDSPQLLPGKFSYTSARSGSAEPGPETTRLAALPDEDVIATQCLDDALCGIAPGSSPSINRTYKVTLRTGQELRKKISYLNATGLVQIYRLTSSQPSILRLLDDTLVLDPRTKGYIRLMILPLSREIRTRVIVSVTPSDMSVPHAIKEDLAFDLTYMAMP</sequence>
<feature type="domain" description="NPHP4 Ig-like" evidence="1">
    <location>
        <begin position="512"/>
        <end position="582"/>
    </location>
</feature>
<gene>
    <name evidence="2" type="ORF">FOZ62_026060</name>
</gene>
<name>A0A7J6PP99_PEROL</name>
<accession>A0A7J6PP99</accession>
<evidence type="ECO:0000313" key="3">
    <source>
        <dbReference type="Proteomes" id="UP000574390"/>
    </source>
</evidence>
<comment type="caution">
    <text evidence="2">The sequence shown here is derived from an EMBL/GenBank/DDBJ whole genome shotgun (WGS) entry which is preliminary data.</text>
</comment>
<evidence type="ECO:0000259" key="1">
    <source>
        <dbReference type="Pfam" id="PF26187"/>
    </source>
</evidence>
<proteinExistence type="predicted"/>
<dbReference type="InterPro" id="IPR058685">
    <property type="entry name" value="Ig_NPHP4_4th"/>
</dbReference>
<feature type="non-terminal residue" evidence="2">
    <location>
        <position position="607"/>
    </location>
</feature>